<evidence type="ECO:0000313" key="5">
    <source>
        <dbReference type="EMBL" id="AUW41808.1"/>
    </source>
</evidence>
<dbReference type="SUPFAM" id="SSF53850">
    <property type="entry name" value="Periplasmic binding protein-like II"/>
    <property type="match status" value="1"/>
</dbReference>
<keyword evidence="3" id="KW-0574">Periplasm</keyword>
<dbReference type="Pfam" id="PF01547">
    <property type="entry name" value="SBP_bac_1"/>
    <property type="match status" value="1"/>
</dbReference>
<proteinExistence type="inferred from homology"/>
<protein>
    <submittedName>
        <fullName evidence="5">ABC transporter substrate-binding protein</fullName>
    </submittedName>
</protein>
<reference evidence="5 6" key="1">
    <citation type="submission" date="2017-11" db="EMBL/GenBank/DDBJ databases">
        <title>Complete genome of Rhizobium leguminosarum Norway, an ineffective micro-symbiont.</title>
        <authorList>
            <person name="Hoffrichter A."/>
            <person name="Liang J."/>
            <person name="Brachmann A."/>
            <person name="Marin M."/>
        </authorList>
    </citation>
    <scope>NUCLEOTIDE SEQUENCE [LARGE SCALE GENOMIC DNA]</scope>
    <source>
        <strain evidence="5 6">Norway</strain>
    </source>
</reference>
<dbReference type="AlphaFoldDB" id="A0A2K9Z0P4"/>
<organism evidence="5 6">
    <name type="scientific">Rhizobium leguminosarum</name>
    <dbReference type="NCBI Taxonomy" id="384"/>
    <lineage>
        <taxon>Bacteria</taxon>
        <taxon>Pseudomonadati</taxon>
        <taxon>Pseudomonadota</taxon>
        <taxon>Alphaproteobacteria</taxon>
        <taxon>Hyphomicrobiales</taxon>
        <taxon>Rhizobiaceae</taxon>
        <taxon>Rhizobium/Agrobacterium group</taxon>
        <taxon>Rhizobium</taxon>
    </lineage>
</organism>
<dbReference type="InterPro" id="IPR006059">
    <property type="entry name" value="SBP"/>
</dbReference>
<feature type="chain" id="PRO_5014642735" evidence="4">
    <location>
        <begin position="42"/>
        <end position="448"/>
    </location>
</feature>
<evidence type="ECO:0000256" key="4">
    <source>
        <dbReference type="SAM" id="SignalP"/>
    </source>
</evidence>
<dbReference type="PANTHER" id="PTHR43649">
    <property type="entry name" value="ARABINOSE-BINDING PROTEIN-RELATED"/>
    <property type="match status" value="1"/>
</dbReference>
<name>A0A2K9Z0P4_RHILE</name>
<keyword evidence="4" id="KW-0732">Signal</keyword>
<sequence length="448" mass="48155">MEQMKRTVKSISTLPAYGLKAAVALAGAALLSFGLSAAACADDLAVWDDQTYEGQSAVIEQLNKEFEAAHPGVTIKRTARTFDDMKLTLKLAVSAGDGPVITKVNQGAGDMGAMVKEGLLLPVDDYIKQYGWDKLQSDSVLARDRWEDGKFGVGKTYGISGLGEIVGLFYNKKILADAGVALPQTFEEFLADLDKLKEKGVPPFMMGSAKQHLALHMIGAIDQAHIDASNRAELDDLIYGRGGSWSTKGNIESAKLVQQWAQGGYFFPGYEGISGDDAVQLFISGQGAFLISGTWYFGDMQHNPDIGFMAIPAPKGISKPLSVGGVDLAWAITSLAKTKPTQDLAGAYIDYMVSEKAAETWANAGYLPATSLAADAKPKLTPLLSSGIEMWKTLNANDALGHYPDWSSPTMLKTIDDNTPLLLSGNITPEAFVDAMDKDYQAYLKDKK</sequence>
<accession>A0A2K9Z0P4</accession>
<evidence type="ECO:0000256" key="1">
    <source>
        <dbReference type="ARBA" id="ARBA00004418"/>
    </source>
</evidence>
<evidence type="ECO:0000313" key="6">
    <source>
        <dbReference type="Proteomes" id="UP000238523"/>
    </source>
</evidence>
<evidence type="ECO:0000256" key="3">
    <source>
        <dbReference type="ARBA" id="ARBA00022764"/>
    </source>
</evidence>
<gene>
    <name evidence="5" type="ORF">CUJ84_Chr001412</name>
</gene>
<feature type="signal peptide" evidence="4">
    <location>
        <begin position="1"/>
        <end position="41"/>
    </location>
</feature>
<dbReference type="InterPro" id="IPR050490">
    <property type="entry name" value="Bact_solute-bd_prot1"/>
</dbReference>
<dbReference type="GO" id="GO:0042597">
    <property type="term" value="C:periplasmic space"/>
    <property type="evidence" value="ECO:0007669"/>
    <property type="project" value="UniProtKB-SubCell"/>
</dbReference>
<dbReference type="Gene3D" id="3.40.190.10">
    <property type="entry name" value="Periplasmic binding protein-like II"/>
    <property type="match status" value="2"/>
</dbReference>
<comment type="similarity">
    <text evidence="2">Belongs to the bacterial solute-binding protein 1 family.</text>
</comment>
<comment type="subcellular location">
    <subcellularLocation>
        <location evidence="1">Periplasm</location>
    </subcellularLocation>
</comment>
<dbReference type="Proteomes" id="UP000238523">
    <property type="component" value="Chromosome"/>
</dbReference>
<evidence type="ECO:0000256" key="2">
    <source>
        <dbReference type="ARBA" id="ARBA00008520"/>
    </source>
</evidence>
<dbReference type="EMBL" id="CP025012">
    <property type="protein sequence ID" value="AUW41808.1"/>
    <property type="molecule type" value="Genomic_DNA"/>
</dbReference>